<evidence type="ECO:0000313" key="2">
    <source>
        <dbReference type="EMBL" id="MES1920844.1"/>
    </source>
</evidence>
<feature type="region of interest" description="Disordered" evidence="1">
    <location>
        <begin position="1"/>
        <end position="84"/>
    </location>
</feature>
<proteinExistence type="predicted"/>
<keyword evidence="3" id="KW-1185">Reference proteome</keyword>
<protein>
    <submittedName>
        <fullName evidence="2">Uncharacterized protein</fullName>
    </submittedName>
</protein>
<reference evidence="2 3" key="1">
    <citation type="journal article" date="2024" name="BMC Biol.">
        <title>Comparative genomics of Ascetosporea gives new insight into the evolutionary basis for animal parasitism in Rhizaria.</title>
        <authorList>
            <person name="Hiltunen Thoren M."/>
            <person name="Onut-Brannstrom I."/>
            <person name="Alfjorden A."/>
            <person name="Peckova H."/>
            <person name="Swords F."/>
            <person name="Hooper C."/>
            <person name="Holzer A.S."/>
            <person name="Bass D."/>
            <person name="Burki F."/>
        </authorList>
    </citation>
    <scope>NUCLEOTIDE SEQUENCE [LARGE SCALE GENOMIC DNA]</scope>
    <source>
        <strain evidence="2">20-A016</strain>
    </source>
</reference>
<feature type="compositionally biased region" description="Basic and acidic residues" evidence="1">
    <location>
        <begin position="223"/>
        <end position="243"/>
    </location>
</feature>
<name>A0ABV2AMV1_9EUKA</name>
<evidence type="ECO:0000256" key="1">
    <source>
        <dbReference type="SAM" id="MobiDB-lite"/>
    </source>
</evidence>
<organism evidence="2 3">
    <name type="scientific">Bonamia ostreae</name>
    <dbReference type="NCBI Taxonomy" id="126728"/>
    <lineage>
        <taxon>Eukaryota</taxon>
        <taxon>Sar</taxon>
        <taxon>Rhizaria</taxon>
        <taxon>Endomyxa</taxon>
        <taxon>Ascetosporea</taxon>
        <taxon>Haplosporida</taxon>
        <taxon>Bonamia</taxon>
    </lineage>
</organism>
<evidence type="ECO:0000313" key="3">
    <source>
        <dbReference type="Proteomes" id="UP001439008"/>
    </source>
</evidence>
<dbReference type="EMBL" id="JBDODL010000904">
    <property type="protein sequence ID" value="MES1920844.1"/>
    <property type="molecule type" value="Genomic_DNA"/>
</dbReference>
<accession>A0ABV2AMV1</accession>
<feature type="compositionally biased region" description="Basic and acidic residues" evidence="1">
    <location>
        <begin position="64"/>
        <end position="78"/>
    </location>
</feature>
<feature type="compositionally biased region" description="Basic residues" evidence="1">
    <location>
        <begin position="1"/>
        <end position="12"/>
    </location>
</feature>
<sequence>MVAERKRKRMRVLHGISAEDPAGDKIVKMGQPDDSENQKAESQVHETPPPPPNYDKSPSVLRPDSFEPKSSRMSEVLRPRMSASVDQEQKAAAAARYKLQQNFDPYNFSLADAKGAIETPPPPPPPVENKHVMIKMDYPHHYLMPDLNLQEFVGNLNKKVDSLNFVLEEVQKRVGKLERAMSGSGAEEEQKDPQTESQQDFGEDGERPTEVAEQQEAAEQSSAEERSAEAESRTLDKANENGE</sequence>
<gene>
    <name evidence="2" type="ORF">MHBO_002470</name>
</gene>
<feature type="region of interest" description="Disordered" evidence="1">
    <location>
        <begin position="178"/>
        <end position="243"/>
    </location>
</feature>
<dbReference type="Proteomes" id="UP001439008">
    <property type="component" value="Unassembled WGS sequence"/>
</dbReference>
<comment type="caution">
    <text evidence="2">The sequence shown here is derived from an EMBL/GenBank/DDBJ whole genome shotgun (WGS) entry which is preliminary data.</text>
</comment>
<feature type="compositionally biased region" description="Low complexity" evidence="1">
    <location>
        <begin position="212"/>
        <end position="221"/>
    </location>
</feature>